<organism evidence="4 5">
    <name type="scientific">Candidatus Tanganyikabacteria bacterium</name>
    <dbReference type="NCBI Taxonomy" id="2961651"/>
    <lineage>
        <taxon>Bacteria</taxon>
        <taxon>Bacillati</taxon>
        <taxon>Candidatus Sericytochromatia</taxon>
        <taxon>Candidatus Tanganyikabacteria</taxon>
    </lineage>
</organism>
<evidence type="ECO:0000313" key="4">
    <source>
        <dbReference type="EMBL" id="MBM3274301.1"/>
    </source>
</evidence>
<protein>
    <submittedName>
        <fullName evidence="4">Glycosyltransferase family 4 protein</fullName>
    </submittedName>
</protein>
<reference evidence="4 5" key="1">
    <citation type="submission" date="2019-03" db="EMBL/GenBank/DDBJ databases">
        <title>Lake Tanganyika Metagenome-Assembled Genomes (MAGs).</title>
        <authorList>
            <person name="Tran P."/>
        </authorList>
    </citation>
    <scope>NUCLEOTIDE SEQUENCE [LARGE SCALE GENOMIC DNA]</scope>
    <source>
        <strain evidence="4">K_DeepCast_65m_m2_236</strain>
    </source>
</reference>
<dbReference type="PANTHER" id="PTHR46401">
    <property type="entry name" value="GLYCOSYLTRANSFERASE WBBK-RELATED"/>
    <property type="match status" value="1"/>
</dbReference>
<name>A0A937X1J7_9BACT</name>
<evidence type="ECO:0000313" key="5">
    <source>
        <dbReference type="Proteomes" id="UP000703893"/>
    </source>
</evidence>
<dbReference type="Pfam" id="PF13439">
    <property type="entry name" value="Glyco_transf_4"/>
    <property type="match status" value="1"/>
</dbReference>
<proteinExistence type="predicted"/>
<dbReference type="Pfam" id="PF00534">
    <property type="entry name" value="Glycos_transf_1"/>
    <property type="match status" value="1"/>
</dbReference>
<feature type="domain" description="Glycosyl transferase family 1" evidence="2">
    <location>
        <begin position="205"/>
        <end position="354"/>
    </location>
</feature>
<dbReference type="SUPFAM" id="SSF53756">
    <property type="entry name" value="UDP-Glycosyltransferase/glycogen phosphorylase"/>
    <property type="match status" value="1"/>
</dbReference>
<feature type="domain" description="Glycosyltransferase subfamily 4-like N-terminal" evidence="3">
    <location>
        <begin position="16"/>
        <end position="157"/>
    </location>
</feature>
<dbReference type="CDD" id="cd03809">
    <property type="entry name" value="GT4_MtfB-like"/>
    <property type="match status" value="1"/>
</dbReference>
<dbReference type="Gene3D" id="3.40.50.2000">
    <property type="entry name" value="Glycogen Phosphorylase B"/>
    <property type="match status" value="2"/>
</dbReference>
<dbReference type="InterPro" id="IPR028098">
    <property type="entry name" value="Glyco_trans_4-like_N"/>
</dbReference>
<evidence type="ECO:0000259" key="3">
    <source>
        <dbReference type="Pfam" id="PF13439"/>
    </source>
</evidence>
<accession>A0A937X1J7</accession>
<dbReference type="InterPro" id="IPR001296">
    <property type="entry name" value="Glyco_trans_1"/>
</dbReference>
<dbReference type="PANTHER" id="PTHR46401:SF2">
    <property type="entry name" value="GLYCOSYLTRANSFERASE WBBK-RELATED"/>
    <property type="match status" value="1"/>
</dbReference>
<dbReference type="AlphaFoldDB" id="A0A937X1J7"/>
<comment type="caution">
    <text evidence="4">The sequence shown here is derived from an EMBL/GenBank/DDBJ whole genome shotgun (WGS) entry which is preliminary data.</text>
</comment>
<evidence type="ECO:0000256" key="1">
    <source>
        <dbReference type="ARBA" id="ARBA00022679"/>
    </source>
</evidence>
<gene>
    <name evidence="4" type="ORF">FJZ00_04065</name>
</gene>
<keyword evidence="1" id="KW-0808">Transferase</keyword>
<sequence>MRLGLDVRSVRSLREGIGNYTLYLAKGYAAAPGAVELVLFGRADTAWNLLPDCERRVGPAGPRWHVWAARQARTVDVFHSPGSLFVPLLAGRRCVLTVHDLVPFRMREAADPWSTVTHRVFKAAVRRAAAIVTPSRHAAADLADFLPDVADKTTTVPLTSRFPASADAGTAAAMADADMAAAMADAGTAAAMADAETPTATDLAPGYILSVGSLEPRKNLAALLDAHARLPDAPPLVLVGHAGWRDSALAALIARHPRPIRLLRDVDDVALRALYARCGVFVFPSLYEGFGLPVVEAMACGAPVVASDATAVPEAAGSAAVLFDPRDPAALAGAIDRVLKDTALRSDLISRGRSRALKRNWEDVARETLDVCRQVAALAHSAGDA</sequence>
<dbReference type="EMBL" id="VGJX01000176">
    <property type="protein sequence ID" value="MBM3274301.1"/>
    <property type="molecule type" value="Genomic_DNA"/>
</dbReference>
<dbReference type="Proteomes" id="UP000703893">
    <property type="component" value="Unassembled WGS sequence"/>
</dbReference>
<evidence type="ECO:0000259" key="2">
    <source>
        <dbReference type="Pfam" id="PF00534"/>
    </source>
</evidence>
<dbReference type="GO" id="GO:0016757">
    <property type="term" value="F:glycosyltransferase activity"/>
    <property type="evidence" value="ECO:0007669"/>
    <property type="project" value="InterPro"/>
</dbReference>